<keyword evidence="2" id="KW-0812">Transmembrane</keyword>
<evidence type="ECO:0000313" key="3">
    <source>
        <dbReference type="EMBL" id="TKA44521.1"/>
    </source>
</evidence>
<proteinExistence type="predicted"/>
<reference evidence="3 4" key="1">
    <citation type="submission" date="2017-03" db="EMBL/GenBank/DDBJ databases">
        <title>Genomes of endolithic fungi from Antarctica.</title>
        <authorList>
            <person name="Coleine C."/>
            <person name="Masonjones S."/>
            <person name="Stajich J.E."/>
        </authorList>
    </citation>
    <scope>NUCLEOTIDE SEQUENCE [LARGE SCALE GENOMIC DNA]</scope>
    <source>
        <strain evidence="3 4">CCFEE 5187</strain>
    </source>
</reference>
<dbReference type="OrthoDB" id="4156595at2759"/>
<keyword evidence="2" id="KW-1133">Transmembrane helix</keyword>
<feature type="transmembrane region" description="Helical" evidence="2">
    <location>
        <begin position="58"/>
        <end position="79"/>
    </location>
</feature>
<dbReference type="EMBL" id="NAJN01003053">
    <property type="protein sequence ID" value="TKA44521.1"/>
    <property type="molecule type" value="Genomic_DNA"/>
</dbReference>
<feature type="transmembrane region" description="Helical" evidence="2">
    <location>
        <begin position="161"/>
        <end position="180"/>
    </location>
</feature>
<keyword evidence="4" id="KW-1185">Reference proteome</keyword>
<feature type="compositionally biased region" description="Polar residues" evidence="1">
    <location>
        <begin position="1"/>
        <end position="12"/>
    </location>
</feature>
<protein>
    <submittedName>
        <fullName evidence="3">Uncharacterized protein</fullName>
    </submittedName>
</protein>
<organism evidence="3 4">
    <name type="scientific">Cryomyces minteri</name>
    <dbReference type="NCBI Taxonomy" id="331657"/>
    <lineage>
        <taxon>Eukaryota</taxon>
        <taxon>Fungi</taxon>
        <taxon>Dikarya</taxon>
        <taxon>Ascomycota</taxon>
        <taxon>Pezizomycotina</taxon>
        <taxon>Dothideomycetes</taxon>
        <taxon>Dothideomycetes incertae sedis</taxon>
        <taxon>Cryomyces</taxon>
    </lineage>
</organism>
<accession>A0A4U0V6V6</accession>
<sequence>MSSAAASPSQPVKPSSRSPHRKHRSHGSDPFLELPLTPSPSPKPVKTQAQEKEQLDPLWTRVIVSPLLFLSFILSLFLVNRRDRQWRVQQHPSPAASSIWGRLSPRAWIDPEPYQDPTDSTWQQNRPGNVPGGKRTWYSHKKHRKMMKLELSDAFEMRGRMIAIIISAAVLGLVSLIWSVKRMFAWWQ</sequence>
<dbReference type="AlphaFoldDB" id="A0A4U0V6V6"/>
<feature type="region of interest" description="Disordered" evidence="1">
    <location>
        <begin position="114"/>
        <end position="134"/>
    </location>
</feature>
<name>A0A4U0V6V6_9PEZI</name>
<evidence type="ECO:0000256" key="2">
    <source>
        <dbReference type="SAM" id="Phobius"/>
    </source>
</evidence>
<gene>
    <name evidence="3" type="ORF">B0A49_12461</name>
</gene>
<dbReference type="Proteomes" id="UP000308768">
    <property type="component" value="Unassembled WGS sequence"/>
</dbReference>
<evidence type="ECO:0000313" key="4">
    <source>
        <dbReference type="Proteomes" id="UP000308768"/>
    </source>
</evidence>
<feature type="compositionally biased region" description="Polar residues" evidence="1">
    <location>
        <begin position="117"/>
        <end position="127"/>
    </location>
</feature>
<comment type="caution">
    <text evidence="3">The sequence shown here is derived from an EMBL/GenBank/DDBJ whole genome shotgun (WGS) entry which is preliminary data.</text>
</comment>
<feature type="region of interest" description="Disordered" evidence="1">
    <location>
        <begin position="1"/>
        <end position="52"/>
    </location>
</feature>
<evidence type="ECO:0000256" key="1">
    <source>
        <dbReference type="SAM" id="MobiDB-lite"/>
    </source>
</evidence>
<keyword evidence="2" id="KW-0472">Membrane</keyword>